<evidence type="ECO:0000256" key="2">
    <source>
        <dbReference type="ARBA" id="ARBA00022741"/>
    </source>
</evidence>
<keyword evidence="11" id="KW-1185">Reference proteome</keyword>
<dbReference type="CDD" id="cd01171">
    <property type="entry name" value="YXKO-related"/>
    <property type="match status" value="1"/>
</dbReference>
<dbReference type="InterPro" id="IPR029056">
    <property type="entry name" value="Ribokinase-like"/>
</dbReference>
<dbReference type="PROSITE" id="PS51383">
    <property type="entry name" value="YJEF_C_3"/>
    <property type="match status" value="1"/>
</dbReference>
<dbReference type="PANTHER" id="PTHR12592">
    <property type="entry name" value="ATP-DEPENDENT (S)-NAD(P)H-HYDRATE DEHYDRATASE FAMILY MEMBER"/>
    <property type="match status" value="1"/>
</dbReference>
<dbReference type="PANTHER" id="PTHR12592:SF0">
    <property type="entry name" value="ATP-DEPENDENT (S)-NAD(P)H-HYDRATE DEHYDRATASE"/>
    <property type="match status" value="1"/>
</dbReference>
<dbReference type="EC" id="4.2.1.93" evidence="8"/>
<feature type="binding site" evidence="8">
    <location>
        <position position="242"/>
    </location>
    <ligand>
        <name>(6S)-NADPHX</name>
        <dbReference type="ChEBI" id="CHEBI:64076"/>
    </ligand>
</feature>
<evidence type="ECO:0000313" key="10">
    <source>
        <dbReference type="EMBL" id="KAK3245666.1"/>
    </source>
</evidence>
<evidence type="ECO:0000256" key="4">
    <source>
        <dbReference type="ARBA" id="ARBA00022857"/>
    </source>
</evidence>
<name>A0AAE0BZJ2_9CHLO</name>
<comment type="similarity">
    <text evidence="8">Belongs to the NnrD/CARKD family.</text>
</comment>
<keyword evidence="3 8" id="KW-0067">ATP-binding</keyword>
<keyword evidence="4" id="KW-0521">NADP</keyword>
<keyword evidence="2 8" id="KW-0547">Nucleotide-binding</keyword>
<dbReference type="HAMAP" id="MF_01965">
    <property type="entry name" value="NADHX_dehydratase"/>
    <property type="match status" value="1"/>
</dbReference>
<organism evidence="10 11">
    <name type="scientific">Cymbomonas tetramitiformis</name>
    <dbReference type="NCBI Taxonomy" id="36881"/>
    <lineage>
        <taxon>Eukaryota</taxon>
        <taxon>Viridiplantae</taxon>
        <taxon>Chlorophyta</taxon>
        <taxon>Pyramimonadophyceae</taxon>
        <taxon>Pyramimonadales</taxon>
        <taxon>Pyramimonadaceae</taxon>
        <taxon>Cymbomonas</taxon>
    </lineage>
</organism>
<dbReference type="PROSITE" id="PS01050">
    <property type="entry name" value="YJEF_C_2"/>
    <property type="match status" value="1"/>
</dbReference>
<dbReference type="EMBL" id="LGRX02030429">
    <property type="protein sequence ID" value="KAK3245666.1"/>
    <property type="molecule type" value="Genomic_DNA"/>
</dbReference>
<comment type="cofactor">
    <cofactor evidence="8">
        <name>Mg(2+)</name>
        <dbReference type="ChEBI" id="CHEBI:18420"/>
    </cofactor>
</comment>
<sequence>MEANNEVWNERVRAVVPKLDPTKYKGQAGKIGVVGGCQEYTGAPYFAAISALRVGADLAHVFCSRGAGPVIKGYSPELIVHPYLPEDSEDTYVPSQEAAVAAVEKWLSRLDCLVVGPGLGRDPLLLDSVEEIIRRAKRLNLPLVIDADGLFLVNRNPDLIRDYPLAILTPNVNEYHRLPKALGVESEFASAVTEEAKLALLSQALGGLTILKKGGEDLISNGKTSVCVSGGGSLRRCGGQGDVLAGSIAVFMAWAVKAEAEGKLPMDTCEGACFGMVAAYGGCCLLREVASVTFAEKRRSMLASDLIPHLGECMESMHPCQLGSQL</sequence>
<comment type="caution">
    <text evidence="10">The sequence shown here is derived from an EMBL/GenBank/DDBJ whole genome shotgun (WGS) entry which is preliminary data.</text>
</comment>
<keyword evidence="6 8" id="KW-0456">Lyase</keyword>
<dbReference type="Proteomes" id="UP001190700">
    <property type="component" value="Unassembled WGS sequence"/>
</dbReference>
<evidence type="ECO:0000256" key="3">
    <source>
        <dbReference type="ARBA" id="ARBA00022840"/>
    </source>
</evidence>
<evidence type="ECO:0000256" key="8">
    <source>
        <dbReference type="HAMAP-Rule" id="MF_03157"/>
    </source>
</evidence>
<evidence type="ECO:0000256" key="6">
    <source>
        <dbReference type="ARBA" id="ARBA00023239"/>
    </source>
</evidence>
<feature type="domain" description="YjeF C-terminal" evidence="9">
    <location>
        <begin position="8"/>
        <end position="317"/>
    </location>
</feature>
<dbReference type="SUPFAM" id="SSF53613">
    <property type="entry name" value="Ribokinase-like"/>
    <property type="match status" value="1"/>
</dbReference>
<dbReference type="GO" id="GO:0046496">
    <property type="term" value="P:nicotinamide nucleotide metabolic process"/>
    <property type="evidence" value="ECO:0007669"/>
    <property type="project" value="UniProtKB-UniRule"/>
</dbReference>
<evidence type="ECO:0000256" key="5">
    <source>
        <dbReference type="ARBA" id="ARBA00023027"/>
    </source>
</evidence>
<dbReference type="NCBIfam" id="TIGR00196">
    <property type="entry name" value="yjeF_cterm"/>
    <property type="match status" value="1"/>
</dbReference>
<comment type="catalytic activity">
    <reaction evidence="7 8">
        <text>(6S)-NADPHX + ATP = ADP + phosphate + NADPH + H(+)</text>
        <dbReference type="Rhea" id="RHEA:32231"/>
        <dbReference type="ChEBI" id="CHEBI:15378"/>
        <dbReference type="ChEBI" id="CHEBI:30616"/>
        <dbReference type="ChEBI" id="CHEBI:43474"/>
        <dbReference type="ChEBI" id="CHEBI:57783"/>
        <dbReference type="ChEBI" id="CHEBI:64076"/>
        <dbReference type="ChEBI" id="CHEBI:456216"/>
        <dbReference type="EC" id="4.2.1.93"/>
    </reaction>
</comment>
<evidence type="ECO:0000256" key="7">
    <source>
        <dbReference type="ARBA" id="ARBA00047472"/>
    </source>
</evidence>
<dbReference type="InterPro" id="IPR017953">
    <property type="entry name" value="Carbohydrate_kinase_pred_CS"/>
</dbReference>
<reference evidence="10 11" key="1">
    <citation type="journal article" date="2015" name="Genome Biol. Evol.">
        <title>Comparative Genomics of a Bacterivorous Green Alga Reveals Evolutionary Causalities and Consequences of Phago-Mixotrophic Mode of Nutrition.</title>
        <authorList>
            <person name="Burns J.A."/>
            <person name="Paasch A."/>
            <person name="Narechania A."/>
            <person name="Kim E."/>
        </authorList>
    </citation>
    <scope>NUCLEOTIDE SEQUENCE [LARGE SCALE GENOMIC DNA]</scope>
    <source>
        <strain evidence="10 11">PLY_AMNH</strain>
    </source>
</reference>
<dbReference type="GO" id="GO:0005524">
    <property type="term" value="F:ATP binding"/>
    <property type="evidence" value="ECO:0007669"/>
    <property type="project" value="UniProtKB-KW"/>
</dbReference>
<gene>
    <name evidence="10" type="ORF">CYMTET_44779</name>
</gene>
<evidence type="ECO:0000313" key="11">
    <source>
        <dbReference type="Proteomes" id="UP001190700"/>
    </source>
</evidence>
<comment type="catalytic activity">
    <reaction evidence="8">
        <text>(6S)-NADHX + ATP = ADP + phosphate + NADH + H(+)</text>
        <dbReference type="Rhea" id="RHEA:19017"/>
        <dbReference type="ChEBI" id="CHEBI:15378"/>
        <dbReference type="ChEBI" id="CHEBI:30616"/>
        <dbReference type="ChEBI" id="CHEBI:43474"/>
        <dbReference type="ChEBI" id="CHEBI:57945"/>
        <dbReference type="ChEBI" id="CHEBI:64074"/>
        <dbReference type="ChEBI" id="CHEBI:456216"/>
        <dbReference type="EC" id="4.2.1.93"/>
    </reaction>
</comment>
<comment type="function">
    <text evidence="8">Catalyzes the dehydration of the S-form of NAD(P)HX at the expense of ATP, which is converted to ADP. Together with NAD(P)HX epimerase, which catalyzes the epimerization of the S- and R-forms, the enzyme allows the repair of both epimers of NAD(P)HX, a damaged form of NAD(P)H that is a result of enzymatic or heat-dependent hydration.</text>
</comment>
<accession>A0AAE0BZJ2</accession>
<feature type="binding site" evidence="8">
    <location>
        <begin position="232"/>
        <end position="241"/>
    </location>
    <ligand>
        <name>ATP</name>
        <dbReference type="ChEBI" id="CHEBI:30616"/>
    </ligand>
</feature>
<dbReference type="Gene3D" id="3.40.1190.20">
    <property type="match status" value="1"/>
</dbReference>
<dbReference type="AlphaFoldDB" id="A0AAE0BZJ2"/>
<dbReference type="GO" id="GO:0047453">
    <property type="term" value="F:ATP-dependent NAD(P)H-hydrate dehydratase activity"/>
    <property type="evidence" value="ECO:0007669"/>
    <property type="project" value="UniProtKB-UniRule"/>
</dbReference>
<keyword evidence="5 8" id="KW-0520">NAD</keyword>
<feature type="binding site" evidence="8">
    <location>
        <begin position="213"/>
        <end position="217"/>
    </location>
    <ligand>
        <name>ATP</name>
        <dbReference type="ChEBI" id="CHEBI:30616"/>
    </ligand>
</feature>
<evidence type="ECO:0000256" key="1">
    <source>
        <dbReference type="ARBA" id="ARBA00022553"/>
    </source>
</evidence>
<dbReference type="Pfam" id="PF01256">
    <property type="entry name" value="Carb_kinase"/>
    <property type="match status" value="1"/>
</dbReference>
<feature type="binding site" evidence="8">
    <location>
        <begin position="171"/>
        <end position="177"/>
    </location>
    <ligand>
        <name>(6S)-NADPHX</name>
        <dbReference type="ChEBI" id="CHEBI:64076"/>
    </ligand>
</feature>
<dbReference type="GO" id="GO:0110051">
    <property type="term" value="P:metabolite repair"/>
    <property type="evidence" value="ECO:0007669"/>
    <property type="project" value="TreeGrafter"/>
</dbReference>
<dbReference type="InterPro" id="IPR000631">
    <property type="entry name" value="CARKD"/>
</dbReference>
<proteinExistence type="inferred from homology"/>
<feature type="binding site" evidence="8">
    <location>
        <position position="118"/>
    </location>
    <ligand>
        <name>(6S)-NADPHX</name>
        <dbReference type="ChEBI" id="CHEBI:64076"/>
    </ligand>
</feature>
<protein>
    <recommendedName>
        <fullName evidence="8">ATP-dependent (S)-NAD(P)H-hydrate dehydratase</fullName>
        <ecNumber evidence="8">4.2.1.93</ecNumber>
    </recommendedName>
    <alternativeName>
        <fullName evidence="8">ATP-dependent NAD(P)HX dehydratase</fullName>
    </alternativeName>
</protein>
<evidence type="ECO:0000259" key="9">
    <source>
        <dbReference type="PROSITE" id="PS51383"/>
    </source>
</evidence>
<keyword evidence="1 8" id="KW-0597">Phosphoprotein</keyword>
<dbReference type="FunFam" id="3.40.1190.20:FF:000023">
    <property type="entry name" value="ATP-dependent (S)-NAD(P)H-hydrate dehydratase"/>
    <property type="match status" value="1"/>
</dbReference>